<sequence length="404" mass="44625">MGRACGWPLALALFIHRVFIVAFTGTPTDDFTTVYNAVRRMLAGQPVYEQAYHHVDPLYLYNPGATVLLSPLGLITDFDTARRLFILANALAVIAALAILTRMVGRPLRGAVWPLSIAAAFATESVTNTLAFTNINGLLLLALCLFLWAFLPAHTAGITTASLPIPPSPTPRTRARGWLGGLVLGAAIVIKPQFAPLLALVIVRKDWRALAGAVATPVALNVYALWRIEATAGYREKLLPYLAHTRDYANSSWAGMVEYFHAPSWLYWAVWAATAALVAATLLVLLRWSATDSTWWALTSTGVIFTGIFFLSSLGQQYYSMWLFPWIFTAFFARSVFHTWGAWLAAFLCLAPVSWANPLWPSVGRWMDVFGATAGWLLLLVVAAASTAAWWRRERLEYYSCPHD</sequence>
<keyword evidence="5 8" id="KW-1133">Transmembrane helix</keyword>
<evidence type="ECO:0000256" key="4">
    <source>
        <dbReference type="ARBA" id="ARBA00022692"/>
    </source>
</evidence>
<feature type="transmembrane region" description="Helical" evidence="8">
    <location>
        <begin position="178"/>
        <end position="202"/>
    </location>
</feature>
<accession>A0A7T0PD29</accession>
<keyword evidence="9" id="KW-0732">Signal</keyword>
<evidence type="ECO:0000256" key="5">
    <source>
        <dbReference type="ARBA" id="ARBA00022989"/>
    </source>
</evidence>
<evidence type="ECO:0000256" key="1">
    <source>
        <dbReference type="ARBA" id="ARBA00004651"/>
    </source>
</evidence>
<dbReference type="EMBL" id="CP064954">
    <property type="protein sequence ID" value="QPK80337.1"/>
    <property type="molecule type" value="Genomic_DNA"/>
</dbReference>
<evidence type="ECO:0000313" key="11">
    <source>
        <dbReference type="Proteomes" id="UP000594681"/>
    </source>
</evidence>
<keyword evidence="4 8" id="KW-0812">Transmembrane</keyword>
<feature type="transmembrane region" description="Helical" evidence="8">
    <location>
        <begin position="340"/>
        <end position="357"/>
    </location>
</feature>
<evidence type="ECO:0000256" key="6">
    <source>
        <dbReference type="ARBA" id="ARBA00023136"/>
    </source>
</evidence>
<feature type="transmembrane region" description="Helical" evidence="8">
    <location>
        <begin position="84"/>
        <end position="105"/>
    </location>
</feature>
<evidence type="ECO:0000256" key="2">
    <source>
        <dbReference type="ARBA" id="ARBA00022475"/>
    </source>
</evidence>
<gene>
    <name evidence="10" type="ORF">G7Y31_06930</name>
</gene>
<keyword evidence="2" id="KW-1003">Cell membrane</keyword>
<feature type="transmembrane region" description="Helical" evidence="8">
    <location>
        <begin position="111"/>
        <end position="131"/>
    </location>
</feature>
<evidence type="ECO:0000256" key="7">
    <source>
        <dbReference type="ARBA" id="ARBA00024033"/>
    </source>
</evidence>
<evidence type="ECO:0000256" key="8">
    <source>
        <dbReference type="SAM" id="Phobius"/>
    </source>
</evidence>
<dbReference type="AlphaFoldDB" id="A0A7T0PD29"/>
<evidence type="ECO:0000313" key="10">
    <source>
        <dbReference type="EMBL" id="QPK80337.1"/>
    </source>
</evidence>
<feature type="transmembrane region" description="Helical" evidence="8">
    <location>
        <begin position="265"/>
        <end position="286"/>
    </location>
</feature>
<dbReference type="GO" id="GO:0005886">
    <property type="term" value="C:plasma membrane"/>
    <property type="evidence" value="ECO:0007669"/>
    <property type="project" value="UniProtKB-SubCell"/>
</dbReference>
<feature type="transmembrane region" description="Helical" evidence="8">
    <location>
        <begin position="293"/>
        <end position="311"/>
    </location>
</feature>
<proteinExistence type="inferred from homology"/>
<keyword evidence="11" id="KW-1185">Reference proteome</keyword>
<feature type="transmembrane region" description="Helical" evidence="8">
    <location>
        <begin position="369"/>
        <end position="391"/>
    </location>
</feature>
<organism evidence="10 11">
    <name type="scientific">Corynebacterium lizhenjunii</name>
    <dbReference type="NCBI Taxonomy" id="2709394"/>
    <lineage>
        <taxon>Bacteria</taxon>
        <taxon>Bacillati</taxon>
        <taxon>Actinomycetota</taxon>
        <taxon>Actinomycetes</taxon>
        <taxon>Mycobacteriales</taxon>
        <taxon>Corynebacteriaceae</taxon>
        <taxon>Corynebacterium</taxon>
    </lineage>
</organism>
<feature type="transmembrane region" description="Helical" evidence="8">
    <location>
        <begin position="138"/>
        <end position="158"/>
    </location>
</feature>
<comment type="similarity">
    <text evidence="7">Belongs to the glycosyltransferase 87 family.</text>
</comment>
<keyword evidence="6 8" id="KW-0472">Membrane</keyword>
<reference evidence="10 11" key="1">
    <citation type="submission" date="2020-11" db="EMBL/GenBank/DDBJ databases">
        <title>Corynebacterium sp. ZJ-599.</title>
        <authorList>
            <person name="Zhou J."/>
        </authorList>
    </citation>
    <scope>NUCLEOTIDE SEQUENCE [LARGE SCALE GENOMIC DNA]</scope>
    <source>
        <strain evidence="10 11">ZJ-599</strain>
    </source>
</reference>
<protein>
    <submittedName>
        <fullName evidence="10">DUF2029 domain-containing protein</fullName>
    </submittedName>
</protein>
<feature type="transmembrane region" description="Helical" evidence="8">
    <location>
        <begin position="209"/>
        <end position="226"/>
    </location>
</feature>
<dbReference type="Proteomes" id="UP000594681">
    <property type="component" value="Chromosome"/>
</dbReference>
<dbReference type="Pfam" id="PF09594">
    <property type="entry name" value="GT87"/>
    <property type="match status" value="1"/>
</dbReference>
<dbReference type="GO" id="GO:0016758">
    <property type="term" value="F:hexosyltransferase activity"/>
    <property type="evidence" value="ECO:0007669"/>
    <property type="project" value="InterPro"/>
</dbReference>
<evidence type="ECO:0000256" key="9">
    <source>
        <dbReference type="SAM" id="SignalP"/>
    </source>
</evidence>
<feature type="signal peptide" evidence="9">
    <location>
        <begin position="1"/>
        <end position="24"/>
    </location>
</feature>
<feature type="chain" id="PRO_5038591432" evidence="9">
    <location>
        <begin position="25"/>
        <end position="404"/>
    </location>
</feature>
<feature type="transmembrane region" description="Helical" evidence="8">
    <location>
        <begin position="58"/>
        <end position="75"/>
    </location>
</feature>
<keyword evidence="3" id="KW-0808">Transferase</keyword>
<evidence type="ECO:0000256" key="3">
    <source>
        <dbReference type="ARBA" id="ARBA00022679"/>
    </source>
</evidence>
<comment type="subcellular location">
    <subcellularLocation>
        <location evidence="1">Cell membrane</location>
        <topology evidence="1">Multi-pass membrane protein</topology>
    </subcellularLocation>
</comment>
<dbReference type="KEGG" id="cliz:G7Y31_06930"/>
<dbReference type="InterPro" id="IPR018584">
    <property type="entry name" value="GT87"/>
</dbReference>
<name>A0A7T0PD29_9CORY</name>